<dbReference type="Gene3D" id="1.10.287.130">
    <property type="match status" value="1"/>
</dbReference>
<keyword evidence="9 16" id="KW-0418">Kinase</keyword>
<sequence length="491" mass="53845">MKLWQKIFLSTLALTVAVTSLLSLLFLFSSRSSLWERENQRALTQQQSLASLIKTGVVSQRLQSGKVRLSADEADTAAAAVLARQEADEYLVASRLLRRGAEGWNTVGGQTFEALLDAAALQGDDYADPALTYSRTFRQEGRLYLALNAPLSLEQTDYRLLCVFDVSEVEGILRRQAATALALSATGSLAAAGVLLAVVRGLLRPLNVLSRASRRIAAGSYSERIRLSGSDELADLAQDMNRMAEAVESRVTQLEQAAEDRSAFIANMAHEMKTPLTSILGFADLLYLQKDVPDKKRMEYAGIIVEETKRMRSLSGKLMELLNVGSQNLVFTSEPLADVMKEVAAAMEPVLASSGLTLQHVCEEGLFLMMDRELFKSLLYNFIDNGRKASPEGSRIQMLAHRQGGQAEIMIRDYGQGIPEKELEKVRQPFYMVDKSRSRKAGGAGLGLALCEEICRIHKGAFAIDSRVGKGTLITLRFPLAAPPSPAREEP</sequence>
<proteinExistence type="predicted"/>
<dbReference type="PRINTS" id="PR00344">
    <property type="entry name" value="BCTRLSENSOR"/>
</dbReference>
<feature type="domain" description="Histidine kinase" evidence="14">
    <location>
        <begin position="267"/>
        <end position="482"/>
    </location>
</feature>
<dbReference type="GO" id="GO:0005524">
    <property type="term" value="F:ATP binding"/>
    <property type="evidence" value="ECO:0007669"/>
    <property type="project" value="UniProtKB-KW"/>
</dbReference>
<keyword evidence="6" id="KW-0808">Transferase</keyword>
<keyword evidence="7" id="KW-0812">Transmembrane</keyword>
<dbReference type="SUPFAM" id="SSF55874">
    <property type="entry name" value="ATPase domain of HSP90 chaperone/DNA topoisomerase II/histidine kinase"/>
    <property type="match status" value="1"/>
</dbReference>
<evidence type="ECO:0000256" key="4">
    <source>
        <dbReference type="ARBA" id="ARBA00022475"/>
    </source>
</evidence>
<dbReference type="Gene3D" id="6.10.340.10">
    <property type="match status" value="1"/>
</dbReference>
<comment type="subcellular location">
    <subcellularLocation>
        <location evidence="2">Cell membrane</location>
        <topology evidence="2">Multi-pass membrane protein</topology>
    </subcellularLocation>
</comment>
<dbReference type="InterPro" id="IPR005467">
    <property type="entry name" value="His_kinase_dom"/>
</dbReference>
<feature type="domain" description="HAMP" evidence="15">
    <location>
        <begin position="200"/>
        <end position="252"/>
    </location>
</feature>
<dbReference type="EMBL" id="DXFW01000023">
    <property type="protein sequence ID" value="HIX06056.1"/>
    <property type="molecule type" value="Genomic_DNA"/>
</dbReference>
<evidence type="ECO:0000256" key="3">
    <source>
        <dbReference type="ARBA" id="ARBA00012438"/>
    </source>
</evidence>
<dbReference type="CDD" id="cd00082">
    <property type="entry name" value="HisKA"/>
    <property type="match status" value="1"/>
</dbReference>
<keyword evidence="10" id="KW-0067">ATP-binding</keyword>
<dbReference type="SMART" id="SM00387">
    <property type="entry name" value="HATPase_c"/>
    <property type="match status" value="1"/>
</dbReference>
<dbReference type="PROSITE" id="PS50885">
    <property type="entry name" value="HAMP"/>
    <property type="match status" value="1"/>
</dbReference>
<evidence type="ECO:0000256" key="2">
    <source>
        <dbReference type="ARBA" id="ARBA00004651"/>
    </source>
</evidence>
<evidence type="ECO:0000259" key="15">
    <source>
        <dbReference type="PROSITE" id="PS50885"/>
    </source>
</evidence>
<evidence type="ECO:0000256" key="10">
    <source>
        <dbReference type="ARBA" id="ARBA00022840"/>
    </source>
</evidence>
<evidence type="ECO:0000256" key="8">
    <source>
        <dbReference type="ARBA" id="ARBA00022741"/>
    </source>
</evidence>
<dbReference type="SUPFAM" id="SSF158472">
    <property type="entry name" value="HAMP domain-like"/>
    <property type="match status" value="1"/>
</dbReference>
<accession>A0A9D2AE02</accession>
<keyword evidence="13" id="KW-0472">Membrane</keyword>
<evidence type="ECO:0000256" key="7">
    <source>
        <dbReference type="ARBA" id="ARBA00022692"/>
    </source>
</evidence>
<evidence type="ECO:0000313" key="16">
    <source>
        <dbReference type="EMBL" id="HIX06056.1"/>
    </source>
</evidence>
<organism evidence="16 17">
    <name type="scientific">Candidatus Allofournierella pullicola</name>
    <dbReference type="NCBI Taxonomy" id="2838596"/>
    <lineage>
        <taxon>Bacteria</taxon>
        <taxon>Bacillati</taxon>
        <taxon>Bacillota</taxon>
        <taxon>Clostridia</taxon>
        <taxon>Eubacteriales</taxon>
        <taxon>Oscillospiraceae</taxon>
        <taxon>Allofournierella</taxon>
    </lineage>
</organism>
<dbReference type="PANTHER" id="PTHR45528">
    <property type="entry name" value="SENSOR HISTIDINE KINASE CPXA"/>
    <property type="match status" value="1"/>
</dbReference>
<protein>
    <recommendedName>
        <fullName evidence="3">histidine kinase</fullName>
        <ecNumber evidence="3">2.7.13.3</ecNumber>
    </recommendedName>
</protein>
<dbReference type="SMART" id="SM00304">
    <property type="entry name" value="HAMP"/>
    <property type="match status" value="1"/>
</dbReference>
<dbReference type="InterPro" id="IPR004358">
    <property type="entry name" value="Sig_transdc_His_kin-like_C"/>
</dbReference>
<reference evidence="16" key="1">
    <citation type="journal article" date="2021" name="PeerJ">
        <title>Extensive microbial diversity within the chicken gut microbiome revealed by metagenomics and culture.</title>
        <authorList>
            <person name="Gilroy R."/>
            <person name="Ravi A."/>
            <person name="Getino M."/>
            <person name="Pursley I."/>
            <person name="Horton D.L."/>
            <person name="Alikhan N.F."/>
            <person name="Baker D."/>
            <person name="Gharbi K."/>
            <person name="Hall N."/>
            <person name="Watson M."/>
            <person name="Adriaenssens E.M."/>
            <person name="Foster-Nyarko E."/>
            <person name="Jarju S."/>
            <person name="Secka A."/>
            <person name="Antonio M."/>
            <person name="Oren A."/>
            <person name="Chaudhuri R.R."/>
            <person name="La Ragione R."/>
            <person name="Hildebrand F."/>
            <person name="Pallen M.J."/>
        </authorList>
    </citation>
    <scope>NUCLEOTIDE SEQUENCE</scope>
    <source>
        <strain evidence="16">2239</strain>
    </source>
</reference>
<evidence type="ECO:0000256" key="1">
    <source>
        <dbReference type="ARBA" id="ARBA00000085"/>
    </source>
</evidence>
<dbReference type="EC" id="2.7.13.3" evidence="3"/>
<evidence type="ECO:0000256" key="11">
    <source>
        <dbReference type="ARBA" id="ARBA00022989"/>
    </source>
</evidence>
<dbReference type="AlphaFoldDB" id="A0A9D2AE02"/>
<dbReference type="SUPFAM" id="SSF47384">
    <property type="entry name" value="Homodimeric domain of signal transducing histidine kinase"/>
    <property type="match status" value="1"/>
</dbReference>
<evidence type="ECO:0000256" key="13">
    <source>
        <dbReference type="ARBA" id="ARBA00023136"/>
    </source>
</evidence>
<dbReference type="InterPro" id="IPR036890">
    <property type="entry name" value="HATPase_C_sf"/>
</dbReference>
<evidence type="ECO:0000256" key="12">
    <source>
        <dbReference type="ARBA" id="ARBA00023012"/>
    </source>
</evidence>
<reference evidence="16" key="2">
    <citation type="submission" date="2021-04" db="EMBL/GenBank/DDBJ databases">
        <authorList>
            <person name="Gilroy R."/>
        </authorList>
    </citation>
    <scope>NUCLEOTIDE SEQUENCE</scope>
    <source>
        <strain evidence="16">2239</strain>
    </source>
</reference>
<keyword evidence="11" id="KW-1133">Transmembrane helix</keyword>
<evidence type="ECO:0000259" key="14">
    <source>
        <dbReference type="PROSITE" id="PS50109"/>
    </source>
</evidence>
<keyword evidence="4" id="KW-1003">Cell membrane</keyword>
<name>A0A9D2AE02_9FIRM</name>
<dbReference type="InterPro" id="IPR050398">
    <property type="entry name" value="HssS/ArlS-like"/>
</dbReference>
<dbReference type="Pfam" id="PF02518">
    <property type="entry name" value="HATPase_c"/>
    <property type="match status" value="1"/>
</dbReference>
<dbReference type="Proteomes" id="UP000824193">
    <property type="component" value="Unassembled WGS sequence"/>
</dbReference>
<comment type="caution">
    <text evidence="16">The sequence shown here is derived from an EMBL/GenBank/DDBJ whole genome shotgun (WGS) entry which is preliminary data.</text>
</comment>
<dbReference type="Pfam" id="PF00672">
    <property type="entry name" value="HAMP"/>
    <property type="match status" value="1"/>
</dbReference>
<dbReference type="InterPro" id="IPR003661">
    <property type="entry name" value="HisK_dim/P_dom"/>
</dbReference>
<dbReference type="GO" id="GO:0005886">
    <property type="term" value="C:plasma membrane"/>
    <property type="evidence" value="ECO:0007669"/>
    <property type="project" value="UniProtKB-SubCell"/>
</dbReference>
<evidence type="ECO:0000313" key="17">
    <source>
        <dbReference type="Proteomes" id="UP000824193"/>
    </source>
</evidence>
<dbReference type="Pfam" id="PF00512">
    <property type="entry name" value="HisKA"/>
    <property type="match status" value="1"/>
</dbReference>
<dbReference type="InterPro" id="IPR003594">
    <property type="entry name" value="HATPase_dom"/>
</dbReference>
<evidence type="ECO:0000256" key="5">
    <source>
        <dbReference type="ARBA" id="ARBA00022553"/>
    </source>
</evidence>
<dbReference type="CDD" id="cd00075">
    <property type="entry name" value="HATPase"/>
    <property type="match status" value="1"/>
</dbReference>
<evidence type="ECO:0000256" key="9">
    <source>
        <dbReference type="ARBA" id="ARBA00022777"/>
    </source>
</evidence>
<dbReference type="InterPro" id="IPR003660">
    <property type="entry name" value="HAMP_dom"/>
</dbReference>
<keyword evidence="12" id="KW-0902">Two-component regulatory system</keyword>
<keyword evidence="8" id="KW-0547">Nucleotide-binding</keyword>
<dbReference type="CDD" id="cd06225">
    <property type="entry name" value="HAMP"/>
    <property type="match status" value="1"/>
</dbReference>
<keyword evidence="5" id="KW-0597">Phosphoprotein</keyword>
<comment type="catalytic activity">
    <reaction evidence="1">
        <text>ATP + protein L-histidine = ADP + protein N-phospho-L-histidine.</text>
        <dbReference type="EC" id="2.7.13.3"/>
    </reaction>
</comment>
<dbReference type="InterPro" id="IPR036097">
    <property type="entry name" value="HisK_dim/P_sf"/>
</dbReference>
<dbReference type="PANTHER" id="PTHR45528:SF1">
    <property type="entry name" value="SENSOR HISTIDINE KINASE CPXA"/>
    <property type="match status" value="1"/>
</dbReference>
<evidence type="ECO:0000256" key="6">
    <source>
        <dbReference type="ARBA" id="ARBA00022679"/>
    </source>
</evidence>
<gene>
    <name evidence="16" type="ORF">H9865_08160</name>
</gene>
<dbReference type="SMART" id="SM00388">
    <property type="entry name" value="HisKA"/>
    <property type="match status" value="1"/>
</dbReference>
<dbReference type="Gene3D" id="3.30.565.10">
    <property type="entry name" value="Histidine kinase-like ATPase, C-terminal domain"/>
    <property type="match status" value="1"/>
</dbReference>
<dbReference type="PROSITE" id="PS50109">
    <property type="entry name" value="HIS_KIN"/>
    <property type="match status" value="1"/>
</dbReference>
<dbReference type="GO" id="GO:0000155">
    <property type="term" value="F:phosphorelay sensor kinase activity"/>
    <property type="evidence" value="ECO:0007669"/>
    <property type="project" value="InterPro"/>
</dbReference>